<dbReference type="EMBL" id="JRPC02000012">
    <property type="protein sequence ID" value="TLE15830.1"/>
    <property type="molecule type" value="Genomic_DNA"/>
</dbReference>
<dbReference type="SFLD" id="SFLDS00029">
    <property type="entry name" value="Radical_SAM"/>
    <property type="match status" value="1"/>
</dbReference>
<comment type="similarity">
    <text evidence="1">Belongs to the anaerobic coproporphyrinogen-III oxidase family. HemW subfamily.</text>
</comment>
<name>A0A4U8UDQ9_9HELI</name>
<dbReference type="Proteomes" id="UP000029920">
    <property type="component" value="Unassembled WGS sequence"/>
</dbReference>
<reference evidence="4 5" key="1">
    <citation type="journal article" date="2014" name="Genome Announc.">
        <title>Draft genome sequences of eight enterohepatic helicobacter species isolated from both laboratory and wild rodents.</title>
        <authorList>
            <person name="Sheh A."/>
            <person name="Shen Z."/>
            <person name="Fox J.G."/>
        </authorList>
    </citation>
    <scope>NUCLEOTIDE SEQUENCE [LARGE SCALE GENOMIC DNA]</scope>
    <source>
        <strain evidence="4 5">MIT-03-7007</strain>
    </source>
</reference>
<dbReference type="RefSeq" id="WP_034554314.1">
    <property type="nucleotide sequence ID" value="NZ_JRPC02000012.1"/>
</dbReference>
<keyword evidence="2" id="KW-0479">Metal-binding</keyword>
<dbReference type="GO" id="GO:0006779">
    <property type="term" value="P:porphyrin-containing compound biosynthetic process"/>
    <property type="evidence" value="ECO:0007669"/>
    <property type="project" value="InterPro"/>
</dbReference>
<dbReference type="InterPro" id="IPR058240">
    <property type="entry name" value="rSAM_sf"/>
</dbReference>
<keyword evidence="2" id="KW-0949">S-adenosyl-L-methionine</keyword>
<gene>
    <name evidence="4" type="ORF">LS72_005420</name>
</gene>
<dbReference type="GO" id="GO:0051539">
    <property type="term" value="F:4 iron, 4 sulfur cluster binding"/>
    <property type="evidence" value="ECO:0007669"/>
    <property type="project" value="UniProtKB-UniRule"/>
</dbReference>
<dbReference type="NCBIfam" id="TIGR00539">
    <property type="entry name" value="hemN_rel"/>
    <property type="match status" value="1"/>
</dbReference>
<evidence type="ECO:0000256" key="2">
    <source>
        <dbReference type="RuleBase" id="RU364116"/>
    </source>
</evidence>
<evidence type="ECO:0000259" key="3">
    <source>
        <dbReference type="PROSITE" id="PS51918"/>
    </source>
</evidence>
<sequence>MEVALYLHIPFCDSKCGYCAFNSATNQNHLKTSYMEALHKHLQRQIQYLQISQFSSVYIGGGTPNVIDSGFYKPIFETLQPYISNNSEVNIEANPNSLTLQWLKSLKSLGVNRLSLGVQSFFDKKLQFLERIHQKDCIAKAFEVIQQAKIENVSLDLIYGTPFCTKEILELELAQASQMPINHLSAYQLSIDEGSKFFLQNKQEREGDFEEFPSMGHFIKSYLQSCGFYQYEVSNYARDYRCKHNLNYWERKPYLGVGAGAVSCINDIRSYTQKDIKTYIQEKNQDKESKEVLSPQDIELETLFLGFRSCVGVAEKKITQTKHLKILLEEKKVEKRGDKIYAKDYFLSDSLALFLQD</sequence>
<keyword evidence="2" id="KW-0963">Cytoplasm</keyword>
<dbReference type="SFLD" id="SFLDF00562">
    <property type="entry name" value="HemN-like__clustered_with_heat"/>
    <property type="match status" value="1"/>
</dbReference>
<comment type="caution">
    <text evidence="4">The sequence shown here is derived from an EMBL/GenBank/DDBJ whole genome shotgun (WGS) entry which is preliminary data.</text>
</comment>
<keyword evidence="2" id="KW-0004">4Fe-4S</keyword>
<organism evidence="4 5">
    <name type="scientific">Helicobacter apodemus</name>
    <dbReference type="NCBI Taxonomy" id="135569"/>
    <lineage>
        <taxon>Bacteria</taxon>
        <taxon>Pseudomonadati</taxon>
        <taxon>Campylobacterota</taxon>
        <taxon>Epsilonproteobacteria</taxon>
        <taxon>Campylobacterales</taxon>
        <taxon>Helicobacteraceae</taxon>
        <taxon>Helicobacter</taxon>
    </lineage>
</organism>
<keyword evidence="2" id="KW-0411">Iron-sulfur</keyword>
<comment type="subcellular location">
    <subcellularLocation>
        <location evidence="2">Cytoplasm</location>
    </subcellularLocation>
</comment>
<dbReference type="InterPro" id="IPR007197">
    <property type="entry name" value="rSAM"/>
</dbReference>
<protein>
    <recommendedName>
        <fullName evidence="2">Heme chaperone HemW</fullName>
    </recommendedName>
</protein>
<dbReference type="CDD" id="cd01335">
    <property type="entry name" value="Radical_SAM"/>
    <property type="match status" value="1"/>
</dbReference>
<dbReference type="PROSITE" id="PS51918">
    <property type="entry name" value="RADICAL_SAM"/>
    <property type="match status" value="1"/>
</dbReference>
<keyword evidence="2" id="KW-0349">Heme</keyword>
<keyword evidence="5" id="KW-1185">Reference proteome</keyword>
<dbReference type="SMART" id="SM00729">
    <property type="entry name" value="Elp3"/>
    <property type="match status" value="1"/>
</dbReference>
<dbReference type="InterPro" id="IPR023404">
    <property type="entry name" value="rSAM_horseshoe"/>
</dbReference>
<dbReference type="Gene3D" id="3.80.30.20">
    <property type="entry name" value="tm_1862 like domain"/>
    <property type="match status" value="1"/>
</dbReference>
<proteinExistence type="inferred from homology"/>
<dbReference type="GO" id="GO:0004109">
    <property type="term" value="F:coproporphyrinogen oxidase activity"/>
    <property type="evidence" value="ECO:0007669"/>
    <property type="project" value="InterPro"/>
</dbReference>
<dbReference type="InterPro" id="IPR034505">
    <property type="entry name" value="Coproporphyrinogen-III_oxidase"/>
</dbReference>
<dbReference type="AlphaFoldDB" id="A0A4U8UDQ9"/>
<dbReference type="InterPro" id="IPR006638">
    <property type="entry name" value="Elp3/MiaA/NifB-like_rSAM"/>
</dbReference>
<feature type="domain" description="Radical SAM core" evidence="3">
    <location>
        <begin position="1"/>
        <end position="223"/>
    </location>
</feature>
<dbReference type="GO" id="GO:0046872">
    <property type="term" value="F:metal ion binding"/>
    <property type="evidence" value="ECO:0007669"/>
    <property type="project" value="UniProtKB-UniRule"/>
</dbReference>
<dbReference type="PANTHER" id="PTHR13932:SF5">
    <property type="entry name" value="RADICAL S-ADENOSYL METHIONINE DOMAIN-CONTAINING PROTEIN 1, MITOCHONDRIAL"/>
    <property type="match status" value="1"/>
</dbReference>
<accession>A0A4U8UDQ9</accession>
<evidence type="ECO:0000256" key="1">
    <source>
        <dbReference type="ARBA" id="ARBA00006100"/>
    </source>
</evidence>
<dbReference type="GO" id="GO:0005737">
    <property type="term" value="C:cytoplasm"/>
    <property type="evidence" value="ECO:0007669"/>
    <property type="project" value="UniProtKB-SubCell"/>
</dbReference>
<dbReference type="Pfam" id="PF04055">
    <property type="entry name" value="Radical_SAM"/>
    <property type="match status" value="1"/>
</dbReference>
<comment type="function">
    <text evidence="2">Probably acts as a heme chaperone, transferring heme to an unknown acceptor. Binds one molecule of heme per monomer, possibly covalently. Binds 1 [4Fe-4S] cluster. The cluster is coordinated with 3 cysteines and an exchangeable S-adenosyl-L-methionine.</text>
</comment>
<dbReference type="SUPFAM" id="SSF102114">
    <property type="entry name" value="Radical SAM enzymes"/>
    <property type="match status" value="1"/>
</dbReference>
<keyword evidence="2" id="KW-0408">Iron</keyword>
<dbReference type="PANTHER" id="PTHR13932">
    <property type="entry name" value="COPROPORPHYRINIGEN III OXIDASE"/>
    <property type="match status" value="1"/>
</dbReference>
<dbReference type="InterPro" id="IPR004559">
    <property type="entry name" value="HemW-like"/>
</dbReference>
<evidence type="ECO:0000313" key="4">
    <source>
        <dbReference type="EMBL" id="TLE15830.1"/>
    </source>
</evidence>
<evidence type="ECO:0000313" key="5">
    <source>
        <dbReference type="Proteomes" id="UP000029920"/>
    </source>
</evidence>
<dbReference type="SFLD" id="SFLDG01065">
    <property type="entry name" value="anaerobic_coproporphyrinogen-I"/>
    <property type="match status" value="1"/>
</dbReference>
<keyword evidence="2" id="KW-0143">Chaperone</keyword>